<gene>
    <name evidence="1" type="ORF">AMJ44_05410</name>
</gene>
<reference evidence="1 2" key="1">
    <citation type="journal article" date="2015" name="Microbiome">
        <title>Genomic resolution of linkages in carbon, nitrogen, and sulfur cycling among widespread estuary sediment bacteria.</title>
        <authorList>
            <person name="Baker B.J."/>
            <person name="Lazar C.S."/>
            <person name="Teske A.P."/>
            <person name="Dick G.J."/>
        </authorList>
    </citation>
    <scope>NUCLEOTIDE SEQUENCE [LARGE SCALE GENOMIC DNA]</scope>
    <source>
        <strain evidence="1">DG_54_3</strain>
    </source>
</reference>
<name>A0A0S7Y2A6_UNCSA</name>
<evidence type="ECO:0000313" key="2">
    <source>
        <dbReference type="Proteomes" id="UP000051861"/>
    </source>
</evidence>
<evidence type="ECO:0008006" key="3">
    <source>
        <dbReference type="Google" id="ProtNLM"/>
    </source>
</evidence>
<sequence>MRTVSWLLVLLLAITVFNYPNPFNPQGGEITTIECTPATTAEAYLYIYDMSARLILRKDFNLQGGIANRTTWNGYSDYNQLVGNGVYLYQIIDKAKKRIARGKIWVINQ</sequence>
<evidence type="ECO:0000313" key="1">
    <source>
        <dbReference type="EMBL" id="KPJ68824.1"/>
    </source>
</evidence>
<dbReference type="AlphaFoldDB" id="A0A0S7Y2A6"/>
<dbReference type="Gene3D" id="2.60.40.4070">
    <property type="match status" value="1"/>
</dbReference>
<dbReference type="NCBIfam" id="TIGR04183">
    <property type="entry name" value="Por_Secre_tail"/>
    <property type="match status" value="1"/>
</dbReference>
<dbReference type="InterPro" id="IPR026444">
    <property type="entry name" value="Secre_tail"/>
</dbReference>
<proteinExistence type="predicted"/>
<organism evidence="1 2">
    <name type="scientific">candidate division WOR-1 bacterium DG_54_3</name>
    <dbReference type="NCBI Taxonomy" id="1703775"/>
    <lineage>
        <taxon>Bacteria</taxon>
        <taxon>Bacillati</taxon>
        <taxon>Saganbacteria</taxon>
    </lineage>
</organism>
<protein>
    <recommendedName>
        <fullName evidence="3">FlgD Ig-like domain-containing protein</fullName>
    </recommendedName>
</protein>
<dbReference type="Proteomes" id="UP000051861">
    <property type="component" value="Unassembled WGS sequence"/>
</dbReference>
<accession>A0A0S7Y2A6</accession>
<dbReference type="EMBL" id="LIZX01000039">
    <property type="protein sequence ID" value="KPJ68824.1"/>
    <property type="molecule type" value="Genomic_DNA"/>
</dbReference>
<comment type="caution">
    <text evidence="1">The sequence shown here is derived from an EMBL/GenBank/DDBJ whole genome shotgun (WGS) entry which is preliminary data.</text>
</comment>